<dbReference type="Pfam" id="PF07949">
    <property type="entry name" value="YbbR"/>
    <property type="match status" value="2"/>
</dbReference>
<sequence length="431" mass="47209">MKKKLENNLALKIFALVIAVGMWLFVNNVDDPVVTARYSVKVTVQNENYVYDAGKTYQIEEDARTVTVLIRGRESVVQNRSDLVVYANLSEIQDINTTSTYVPVTFREVSGIALEDVEIFPKVIPIRIEDSAQKEFAVNVVTSGNPDENYEIGERASDPEIVTIQGPESIIEKINTVQANVQLNGESSKTVKKTVQLDVIDKNGDVLTDDLEYLNFDIGNERQVTVTLTLWEIREGVRLEASYTGEPANGYQVSRVTLTPNTISVAGSDAALETLAENNNTIEIPADLINIDGLSEDYKGTIDLSSLLLKEDELMQVSDGNQSVQVQVSIIPLGSQEFEVPTSSVTLQNVGTGLHAVFIRENLIMRIQATDADLQGLDVSDIQASVNLDGLGAGSYSLDVNVTLPTGYELVDNVKADIQLTEIDNTNDTSE</sequence>
<accession>A0A9D1NVH7</accession>
<name>A0A9D1NVH7_9FIRM</name>
<dbReference type="Proteomes" id="UP000886723">
    <property type="component" value="Unassembled WGS sequence"/>
</dbReference>
<dbReference type="AlphaFoldDB" id="A0A9D1NVH7"/>
<gene>
    <name evidence="2" type="ORF">IAA63_06400</name>
</gene>
<protein>
    <recommendedName>
        <fullName evidence="4">YbbR family protein</fullName>
    </recommendedName>
</protein>
<evidence type="ECO:0000313" key="2">
    <source>
        <dbReference type="EMBL" id="HIV12755.1"/>
    </source>
</evidence>
<proteinExistence type="predicted"/>
<dbReference type="PANTHER" id="PTHR37804:SF1">
    <property type="entry name" value="CDAA REGULATORY PROTEIN CDAR"/>
    <property type="match status" value="1"/>
</dbReference>
<dbReference type="Gene3D" id="2.170.120.30">
    <property type="match status" value="2"/>
</dbReference>
<organism evidence="2 3">
    <name type="scientific">Candidatus Pullilachnospira stercoravium</name>
    <dbReference type="NCBI Taxonomy" id="2840913"/>
    <lineage>
        <taxon>Bacteria</taxon>
        <taxon>Bacillati</taxon>
        <taxon>Bacillota</taxon>
        <taxon>Clostridia</taxon>
        <taxon>Lachnospirales</taxon>
        <taxon>Lachnospiraceae</taxon>
        <taxon>Lachnospiraceae incertae sedis</taxon>
        <taxon>Candidatus Pullilachnospira</taxon>
    </lineage>
</organism>
<reference evidence="2" key="2">
    <citation type="journal article" date="2021" name="PeerJ">
        <title>Extensive microbial diversity within the chicken gut microbiome revealed by metagenomics and culture.</title>
        <authorList>
            <person name="Gilroy R."/>
            <person name="Ravi A."/>
            <person name="Getino M."/>
            <person name="Pursley I."/>
            <person name="Horton D.L."/>
            <person name="Alikhan N.F."/>
            <person name="Baker D."/>
            <person name="Gharbi K."/>
            <person name="Hall N."/>
            <person name="Watson M."/>
            <person name="Adriaenssens E.M."/>
            <person name="Foster-Nyarko E."/>
            <person name="Jarju S."/>
            <person name="Secka A."/>
            <person name="Antonio M."/>
            <person name="Oren A."/>
            <person name="Chaudhuri R.R."/>
            <person name="La Ragione R."/>
            <person name="Hildebrand F."/>
            <person name="Pallen M.J."/>
        </authorList>
    </citation>
    <scope>NUCLEOTIDE SEQUENCE</scope>
    <source>
        <strain evidence="2">ChiBcec2-4451</strain>
    </source>
</reference>
<dbReference type="InterPro" id="IPR053154">
    <property type="entry name" value="c-di-AMP_regulator"/>
</dbReference>
<dbReference type="PANTHER" id="PTHR37804">
    <property type="entry name" value="CDAA REGULATORY PROTEIN CDAR"/>
    <property type="match status" value="1"/>
</dbReference>
<evidence type="ECO:0000313" key="3">
    <source>
        <dbReference type="Proteomes" id="UP000886723"/>
    </source>
</evidence>
<dbReference type="EMBL" id="DVON01000142">
    <property type="protein sequence ID" value="HIV12755.1"/>
    <property type="molecule type" value="Genomic_DNA"/>
</dbReference>
<dbReference type="Gene3D" id="2.170.120.40">
    <property type="entry name" value="YbbR-like domain"/>
    <property type="match status" value="2"/>
</dbReference>
<evidence type="ECO:0008006" key="4">
    <source>
        <dbReference type="Google" id="ProtNLM"/>
    </source>
</evidence>
<evidence type="ECO:0000256" key="1">
    <source>
        <dbReference type="SAM" id="Phobius"/>
    </source>
</evidence>
<keyword evidence="1" id="KW-1133">Transmembrane helix</keyword>
<keyword evidence="1" id="KW-0812">Transmembrane</keyword>
<comment type="caution">
    <text evidence="2">The sequence shown here is derived from an EMBL/GenBank/DDBJ whole genome shotgun (WGS) entry which is preliminary data.</text>
</comment>
<feature type="transmembrane region" description="Helical" evidence="1">
    <location>
        <begin position="9"/>
        <end position="26"/>
    </location>
</feature>
<reference evidence="2" key="1">
    <citation type="submission" date="2020-10" db="EMBL/GenBank/DDBJ databases">
        <authorList>
            <person name="Gilroy R."/>
        </authorList>
    </citation>
    <scope>NUCLEOTIDE SEQUENCE</scope>
    <source>
        <strain evidence="2">ChiBcec2-4451</strain>
    </source>
</reference>
<keyword evidence="1" id="KW-0472">Membrane</keyword>
<dbReference type="InterPro" id="IPR012505">
    <property type="entry name" value="YbbR"/>
</dbReference>